<accession>A8Q857</accession>
<reference evidence="2 3" key="1">
    <citation type="journal article" date="2007" name="Proc. Natl. Acad. Sci. U.S.A.">
        <title>Dandruff-associated Malassezia genomes reveal convergent and divergent virulence traits shared with plant and human fungal pathogens.</title>
        <authorList>
            <person name="Xu J."/>
            <person name="Saunders C.W."/>
            <person name="Hu P."/>
            <person name="Grant R.A."/>
            <person name="Boekhout T."/>
            <person name="Kuramae E.E."/>
            <person name="Kronstad J.W."/>
            <person name="Deangelis Y.M."/>
            <person name="Reeder N.L."/>
            <person name="Johnstone K.R."/>
            <person name="Leland M."/>
            <person name="Fieno A.M."/>
            <person name="Begley W.M."/>
            <person name="Sun Y."/>
            <person name="Lacey M.P."/>
            <person name="Chaudhary T."/>
            <person name="Keough T."/>
            <person name="Chu L."/>
            <person name="Sears R."/>
            <person name="Yuan B."/>
            <person name="Dawson T.L.Jr."/>
        </authorList>
    </citation>
    <scope>NUCLEOTIDE SEQUENCE [LARGE SCALE GENOMIC DNA]</scope>
    <source>
        <strain evidence="3">ATCC MYA-4612 / CBS 7966</strain>
    </source>
</reference>
<sequence>MDHDPSVIDLTEDSPPLLAQTRMGPTRHDTPRTTSARRHRARNRRDASSDEEVSILDVRVATPNRRRQRRTESIDRSGPLLEAPPGQRIQEGIPPGPYTRRRPSLDTRPTTAHASNSPHRMQLMERLEMLASRYMARANQPLTVAPQTLLRPYAHAATRVQCGQPVPSKRFNPAWTHPLAPMPGFSQSIVEPAIDVEAVSRGDHDAVVPMPNTTPICARCHRALLMNGSGDDRIWALPCGHVIDGRCVAHLSNAPSGKPHLFVCPVSECKQRCHPEPGHSHSCIEVYI</sequence>
<dbReference type="OrthoDB" id="2507647at2759"/>
<dbReference type="Proteomes" id="UP000008837">
    <property type="component" value="Unassembled WGS sequence"/>
</dbReference>
<evidence type="ECO:0008006" key="4">
    <source>
        <dbReference type="Google" id="ProtNLM"/>
    </source>
</evidence>
<organism evidence="2 3">
    <name type="scientific">Malassezia globosa (strain ATCC MYA-4612 / CBS 7966)</name>
    <name type="common">Dandruff-associated fungus</name>
    <dbReference type="NCBI Taxonomy" id="425265"/>
    <lineage>
        <taxon>Eukaryota</taxon>
        <taxon>Fungi</taxon>
        <taxon>Dikarya</taxon>
        <taxon>Basidiomycota</taxon>
        <taxon>Ustilaginomycotina</taxon>
        <taxon>Malasseziomycetes</taxon>
        <taxon>Malasseziales</taxon>
        <taxon>Malasseziaceae</taxon>
        <taxon>Malassezia</taxon>
    </lineage>
</organism>
<evidence type="ECO:0000256" key="1">
    <source>
        <dbReference type="SAM" id="MobiDB-lite"/>
    </source>
</evidence>
<dbReference type="EMBL" id="AAYY01000011">
    <property type="protein sequence ID" value="EDP42449.1"/>
    <property type="molecule type" value="Genomic_DNA"/>
</dbReference>
<proteinExistence type="predicted"/>
<keyword evidence="3" id="KW-1185">Reference proteome</keyword>
<feature type="region of interest" description="Disordered" evidence="1">
    <location>
        <begin position="1"/>
        <end position="118"/>
    </location>
</feature>
<dbReference type="STRING" id="425265.A8Q857"/>
<comment type="caution">
    <text evidence="2">The sequence shown here is derived from an EMBL/GenBank/DDBJ whole genome shotgun (WGS) entry which is preliminary data.</text>
</comment>
<dbReference type="InParanoid" id="A8Q857"/>
<dbReference type="AlphaFoldDB" id="A8Q857"/>
<name>A8Q857_MALGO</name>
<evidence type="ECO:0000313" key="3">
    <source>
        <dbReference type="Proteomes" id="UP000008837"/>
    </source>
</evidence>
<feature type="compositionally biased region" description="Polar residues" evidence="1">
    <location>
        <begin position="107"/>
        <end position="118"/>
    </location>
</feature>
<dbReference type="KEGG" id="mgl:MGL_3207"/>
<evidence type="ECO:0000313" key="2">
    <source>
        <dbReference type="EMBL" id="EDP42449.1"/>
    </source>
</evidence>
<protein>
    <recommendedName>
        <fullName evidence="4">RING-type domain-containing protein</fullName>
    </recommendedName>
</protein>
<dbReference type="RefSeq" id="XP_001729663.1">
    <property type="nucleotide sequence ID" value="XM_001729611.1"/>
</dbReference>
<dbReference type="VEuPathDB" id="FungiDB:MGL_3207"/>
<dbReference type="GeneID" id="5853969"/>
<dbReference type="OMA" id="PICARCH"/>
<gene>
    <name evidence="2" type="ORF">MGL_3207</name>
</gene>